<evidence type="ECO:0000313" key="3">
    <source>
        <dbReference type="EMBL" id="CAB4878537.1"/>
    </source>
</evidence>
<organism evidence="3">
    <name type="scientific">freshwater metagenome</name>
    <dbReference type="NCBI Taxonomy" id="449393"/>
    <lineage>
        <taxon>unclassified sequences</taxon>
        <taxon>metagenomes</taxon>
        <taxon>ecological metagenomes</taxon>
    </lineage>
</organism>
<dbReference type="EMBL" id="CAFBLT010000001">
    <property type="protein sequence ID" value="CAB4878537.1"/>
    <property type="molecule type" value="Genomic_DNA"/>
</dbReference>
<dbReference type="InterPro" id="IPR002539">
    <property type="entry name" value="MaoC-like_dom"/>
</dbReference>
<evidence type="ECO:0000313" key="4">
    <source>
        <dbReference type="EMBL" id="CAB5015650.1"/>
    </source>
</evidence>
<gene>
    <name evidence="2" type="ORF">UFOPK3164_00211</name>
    <name evidence="3" type="ORF">UFOPK3427_01294</name>
    <name evidence="4" type="ORF">UFOPK4112_00582</name>
</gene>
<dbReference type="Gene3D" id="3.10.129.10">
    <property type="entry name" value="Hotdog Thioesterase"/>
    <property type="match status" value="1"/>
</dbReference>
<sequence>MKADDITQGHVLPIFTDKPLSVTDFVRYQGASGDMNPIHHDTLFAQAAGFPAPFAVGMLQAGVLGTYLTDFFGAAHIRRLKVQWSEQAWPGDVLEYSGVVTEIRREASETLADVTCSVTRQNGGVHLTGWATFVLERAA</sequence>
<reference evidence="3" key="1">
    <citation type="submission" date="2020-05" db="EMBL/GenBank/DDBJ databases">
        <authorList>
            <person name="Chiriac C."/>
            <person name="Salcher M."/>
            <person name="Ghai R."/>
            <person name="Kavagutti S V."/>
        </authorList>
    </citation>
    <scope>NUCLEOTIDE SEQUENCE</scope>
</reference>
<dbReference type="InterPro" id="IPR029069">
    <property type="entry name" value="HotDog_dom_sf"/>
</dbReference>
<protein>
    <submittedName>
        <fullName evidence="3">Unannotated protein</fullName>
    </submittedName>
</protein>
<dbReference type="EMBL" id="CAFABE010000005">
    <property type="protein sequence ID" value="CAB4817915.1"/>
    <property type="molecule type" value="Genomic_DNA"/>
</dbReference>
<proteinExistence type="predicted"/>
<dbReference type="SUPFAM" id="SSF54637">
    <property type="entry name" value="Thioesterase/thiol ester dehydrase-isomerase"/>
    <property type="match status" value="1"/>
</dbReference>
<evidence type="ECO:0000313" key="2">
    <source>
        <dbReference type="EMBL" id="CAB4817915.1"/>
    </source>
</evidence>
<dbReference type="AlphaFoldDB" id="A0A6J7E644"/>
<name>A0A6J7E644_9ZZZZ</name>
<dbReference type="EMBL" id="CAFBPM010000004">
    <property type="protein sequence ID" value="CAB5015650.1"/>
    <property type="molecule type" value="Genomic_DNA"/>
</dbReference>
<feature type="domain" description="MaoC-like" evidence="1">
    <location>
        <begin position="17"/>
        <end position="118"/>
    </location>
</feature>
<dbReference type="Pfam" id="PF01575">
    <property type="entry name" value="MaoC_dehydratas"/>
    <property type="match status" value="1"/>
</dbReference>
<evidence type="ECO:0000259" key="1">
    <source>
        <dbReference type="Pfam" id="PF01575"/>
    </source>
</evidence>
<accession>A0A6J7E644</accession>